<dbReference type="SUPFAM" id="SSF55874">
    <property type="entry name" value="ATPase domain of HSP90 chaperone/DNA topoisomerase II/histidine kinase"/>
    <property type="match status" value="1"/>
</dbReference>
<dbReference type="RefSeq" id="WP_379932539.1">
    <property type="nucleotide sequence ID" value="NZ_JBHTHY010000003.1"/>
</dbReference>
<keyword evidence="1" id="KW-0472">Membrane</keyword>
<sequence length="356" mass="40502">MASFIKRHRWHFYFWSVQLLGWGGLVFIAYAFTPDMEGYKGSKLFYYGLIATFVIGISATGLLRYFLKRILNFDEFDSKQLFKILMGIAIAVLVYFGLSYGFGYLVGKYTDEDVKIPEMYRDLGIGLMLVNSLIIILGWTVFYLSVKIAVKLNANRLERAELTSTLRQAQLNTLKGQVNPHFMFNSLNNIRGLMLEDVEKSRDMLTKLSEMLRYSLTKNNVNAIALEEELEMVDNYIALSKIQFEDRLVFTKEVDKETLAFQIPPMIIQLLVENAAKHGISNLKSGGTIKLMTQKTDNSLCIKVMNTGKLIINDTSTHLGLKNIRQRLRLLYGANASFLLEEVDGEVVATINIPLP</sequence>
<evidence type="ECO:0000313" key="3">
    <source>
        <dbReference type="EMBL" id="MFD0796654.1"/>
    </source>
</evidence>
<name>A0ABW3B1Z1_9FLAO</name>
<evidence type="ECO:0000313" key="4">
    <source>
        <dbReference type="Proteomes" id="UP001597012"/>
    </source>
</evidence>
<reference evidence="4" key="1">
    <citation type="journal article" date="2019" name="Int. J. Syst. Evol. Microbiol.">
        <title>The Global Catalogue of Microorganisms (GCM) 10K type strain sequencing project: providing services to taxonomists for standard genome sequencing and annotation.</title>
        <authorList>
            <consortium name="The Broad Institute Genomics Platform"/>
            <consortium name="The Broad Institute Genome Sequencing Center for Infectious Disease"/>
            <person name="Wu L."/>
            <person name="Ma J."/>
        </authorList>
    </citation>
    <scope>NUCLEOTIDE SEQUENCE [LARGE SCALE GENOMIC DNA]</scope>
    <source>
        <strain evidence="4">CCUG 61948</strain>
    </source>
</reference>
<dbReference type="Pfam" id="PF06580">
    <property type="entry name" value="His_kinase"/>
    <property type="match status" value="1"/>
</dbReference>
<feature type="transmembrane region" description="Helical" evidence="1">
    <location>
        <begin position="125"/>
        <end position="146"/>
    </location>
</feature>
<dbReference type="PANTHER" id="PTHR34220:SF7">
    <property type="entry name" value="SENSOR HISTIDINE KINASE YPDA"/>
    <property type="match status" value="1"/>
</dbReference>
<dbReference type="EC" id="2.7.13.3" evidence="3"/>
<evidence type="ECO:0000256" key="1">
    <source>
        <dbReference type="SAM" id="Phobius"/>
    </source>
</evidence>
<dbReference type="InterPro" id="IPR050640">
    <property type="entry name" value="Bact_2-comp_sensor_kinase"/>
</dbReference>
<dbReference type="Proteomes" id="UP001597012">
    <property type="component" value="Unassembled WGS sequence"/>
</dbReference>
<feature type="transmembrane region" description="Helical" evidence="1">
    <location>
        <begin position="44"/>
        <end position="63"/>
    </location>
</feature>
<comment type="caution">
    <text evidence="3">The sequence shown here is derived from an EMBL/GenBank/DDBJ whole genome shotgun (WGS) entry which is preliminary data.</text>
</comment>
<dbReference type="Gene3D" id="3.30.565.10">
    <property type="entry name" value="Histidine kinase-like ATPase, C-terminal domain"/>
    <property type="match status" value="1"/>
</dbReference>
<gene>
    <name evidence="3" type="ORF">ACFQZJ_04225</name>
</gene>
<keyword evidence="4" id="KW-1185">Reference proteome</keyword>
<protein>
    <submittedName>
        <fullName evidence="3">Sensor histidine kinase</fullName>
        <ecNumber evidence="3">2.7.13.3</ecNumber>
    </submittedName>
</protein>
<feature type="transmembrane region" description="Helical" evidence="1">
    <location>
        <begin position="84"/>
        <end position="105"/>
    </location>
</feature>
<keyword evidence="3" id="KW-0418">Kinase</keyword>
<keyword evidence="1" id="KW-0812">Transmembrane</keyword>
<feature type="domain" description="Signal transduction histidine kinase internal region" evidence="2">
    <location>
        <begin position="169"/>
        <end position="248"/>
    </location>
</feature>
<keyword evidence="1" id="KW-1133">Transmembrane helix</keyword>
<evidence type="ECO:0000259" key="2">
    <source>
        <dbReference type="Pfam" id="PF06580"/>
    </source>
</evidence>
<dbReference type="EMBL" id="JBHTHY010000003">
    <property type="protein sequence ID" value="MFD0796654.1"/>
    <property type="molecule type" value="Genomic_DNA"/>
</dbReference>
<organism evidence="3 4">
    <name type="scientific">Maribacter chungangensis</name>
    <dbReference type="NCBI Taxonomy" id="1069117"/>
    <lineage>
        <taxon>Bacteria</taxon>
        <taxon>Pseudomonadati</taxon>
        <taxon>Bacteroidota</taxon>
        <taxon>Flavobacteriia</taxon>
        <taxon>Flavobacteriales</taxon>
        <taxon>Flavobacteriaceae</taxon>
        <taxon>Maribacter</taxon>
    </lineage>
</organism>
<accession>A0ABW3B1Z1</accession>
<keyword evidence="3" id="KW-0808">Transferase</keyword>
<dbReference type="PANTHER" id="PTHR34220">
    <property type="entry name" value="SENSOR HISTIDINE KINASE YPDA"/>
    <property type="match status" value="1"/>
</dbReference>
<dbReference type="InterPro" id="IPR036890">
    <property type="entry name" value="HATPase_C_sf"/>
</dbReference>
<dbReference type="GO" id="GO:0004673">
    <property type="term" value="F:protein histidine kinase activity"/>
    <property type="evidence" value="ECO:0007669"/>
    <property type="project" value="UniProtKB-EC"/>
</dbReference>
<proteinExistence type="predicted"/>
<dbReference type="InterPro" id="IPR010559">
    <property type="entry name" value="Sig_transdc_His_kin_internal"/>
</dbReference>
<feature type="transmembrane region" description="Helical" evidence="1">
    <location>
        <begin position="12"/>
        <end position="32"/>
    </location>
</feature>